<keyword evidence="2" id="KW-1185">Reference proteome</keyword>
<organism evidence="1 2">
    <name type="scientific">Candidatus Methanobinarius endosymbioticus</name>
    <dbReference type="NCBI Taxonomy" id="2006182"/>
    <lineage>
        <taxon>Archaea</taxon>
        <taxon>Methanobacteriati</taxon>
        <taxon>Methanobacteriota</taxon>
        <taxon>Methanomada group</taxon>
        <taxon>Methanobacteria</taxon>
        <taxon>Methanobacteriales</taxon>
        <taxon>Methanobacteriaceae</taxon>
        <taxon>Candidatus Methanobinarius</taxon>
    </lineage>
</organism>
<gene>
    <name evidence="1" type="ORF">ALNOE001_17070</name>
</gene>
<sequence length="41" mass="4642">MKYEEGPTCPEGMWVCSKCDVDFCLVTGKEHISRSPKYLSS</sequence>
<evidence type="ECO:0000313" key="2">
    <source>
        <dbReference type="Proteomes" id="UP000253099"/>
    </source>
</evidence>
<evidence type="ECO:0000313" key="1">
    <source>
        <dbReference type="EMBL" id="RBQ22646.1"/>
    </source>
</evidence>
<reference evidence="1 2" key="1">
    <citation type="submission" date="2018-06" db="EMBL/GenBank/DDBJ databases">
        <title>Genomic insight into two independent archaeal endosymbiosis events.</title>
        <authorList>
            <person name="Lind A.E."/>
            <person name="Lewis W.H."/>
            <person name="Spang A."/>
            <person name="Guy L."/>
            <person name="Embley M.T."/>
            <person name="Ettema T.J.G."/>
        </authorList>
    </citation>
    <scope>NUCLEOTIDE SEQUENCE [LARGE SCALE GENOMIC DNA]</scope>
    <source>
        <strain evidence="1">NOE</strain>
    </source>
</reference>
<dbReference type="Proteomes" id="UP000253099">
    <property type="component" value="Unassembled WGS sequence"/>
</dbReference>
<dbReference type="EMBL" id="NIZT01000057">
    <property type="protein sequence ID" value="RBQ22646.1"/>
    <property type="molecule type" value="Genomic_DNA"/>
</dbReference>
<protein>
    <submittedName>
        <fullName evidence="1">Uncharacterized protein</fullName>
    </submittedName>
</protein>
<name>A0A366M8W9_9EURY</name>
<proteinExistence type="predicted"/>
<accession>A0A366M8W9</accession>
<comment type="caution">
    <text evidence="1">The sequence shown here is derived from an EMBL/GenBank/DDBJ whole genome shotgun (WGS) entry which is preliminary data.</text>
</comment>
<dbReference type="AlphaFoldDB" id="A0A366M8W9"/>